<evidence type="ECO:0000313" key="2">
    <source>
        <dbReference type="Proteomes" id="UP000287188"/>
    </source>
</evidence>
<dbReference type="OrthoDB" id="165009at2"/>
<organism evidence="1 2">
    <name type="scientific">Dictyobacter kobayashii</name>
    <dbReference type="NCBI Taxonomy" id="2014872"/>
    <lineage>
        <taxon>Bacteria</taxon>
        <taxon>Bacillati</taxon>
        <taxon>Chloroflexota</taxon>
        <taxon>Ktedonobacteria</taxon>
        <taxon>Ktedonobacterales</taxon>
        <taxon>Dictyobacteraceae</taxon>
        <taxon>Dictyobacter</taxon>
    </lineage>
</organism>
<reference evidence="2" key="1">
    <citation type="submission" date="2018-12" db="EMBL/GenBank/DDBJ databases">
        <title>Tengunoibacter tsumagoiensis gen. nov., sp. nov., Dictyobacter kobayashii sp. nov., D. alpinus sp. nov., and D. joshuensis sp. nov. and description of Dictyobacteraceae fam. nov. within the order Ktedonobacterales isolated from Tengu-no-mugimeshi.</title>
        <authorList>
            <person name="Wang C.M."/>
            <person name="Zheng Y."/>
            <person name="Sakai Y."/>
            <person name="Toyoda A."/>
            <person name="Minakuchi Y."/>
            <person name="Abe K."/>
            <person name="Yokota A."/>
            <person name="Yabe S."/>
        </authorList>
    </citation>
    <scope>NUCLEOTIDE SEQUENCE [LARGE SCALE GENOMIC DNA]</scope>
    <source>
        <strain evidence="2">Uno11</strain>
    </source>
</reference>
<comment type="caution">
    <text evidence="1">The sequence shown here is derived from an EMBL/GenBank/DDBJ whole genome shotgun (WGS) entry which is preliminary data.</text>
</comment>
<sequence>MCQSEVALLRKKILEEYEAMKNGLTGLASGTAQHAFIDARMRYVDMYHEQLIHRVGEQEAALTVCELYTQVIG</sequence>
<keyword evidence="2" id="KW-1185">Reference proteome</keyword>
<accession>A0A402ALN4</accession>
<name>A0A402ALN4_9CHLR</name>
<proteinExistence type="predicted"/>
<dbReference type="Proteomes" id="UP000287188">
    <property type="component" value="Unassembled WGS sequence"/>
</dbReference>
<dbReference type="EMBL" id="BIFS01000001">
    <property type="protein sequence ID" value="GCE19910.1"/>
    <property type="molecule type" value="Genomic_DNA"/>
</dbReference>
<protein>
    <submittedName>
        <fullName evidence="1">Uncharacterized protein</fullName>
    </submittedName>
</protein>
<evidence type="ECO:0000313" key="1">
    <source>
        <dbReference type="EMBL" id="GCE19910.1"/>
    </source>
</evidence>
<dbReference type="AlphaFoldDB" id="A0A402ALN4"/>
<gene>
    <name evidence="1" type="ORF">KDK_37100</name>
</gene>
<dbReference type="RefSeq" id="WP_126551696.1">
    <property type="nucleotide sequence ID" value="NZ_BIFS01000001.1"/>
</dbReference>